<organism evidence="8 9">
    <name type="scientific">Niastella koreensis (strain DSM 17620 / KACC 11465 / NBRC 106392 / GR20-10)</name>
    <dbReference type="NCBI Taxonomy" id="700598"/>
    <lineage>
        <taxon>Bacteria</taxon>
        <taxon>Pseudomonadati</taxon>
        <taxon>Bacteroidota</taxon>
        <taxon>Chitinophagia</taxon>
        <taxon>Chitinophagales</taxon>
        <taxon>Chitinophagaceae</taxon>
        <taxon>Niastella</taxon>
    </lineage>
</organism>
<evidence type="ECO:0000259" key="7">
    <source>
        <dbReference type="Pfam" id="PF02656"/>
    </source>
</evidence>
<keyword evidence="3 6" id="KW-1133">Transmembrane helix</keyword>
<protein>
    <recommendedName>
        <fullName evidence="7">DUF202 domain-containing protein</fullName>
    </recommendedName>
</protein>
<feature type="transmembrane region" description="Helical" evidence="6">
    <location>
        <begin position="87"/>
        <end position="105"/>
    </location>
</feature>
<feature type="transmembrane region" description="Helical" evidence="6">
    <location>
        <begin position="163"/>
        <end position="184"/>
    </location>
</feature>
<evidence type="ECO:0000256" key="5">
    <source>
        <dbReference type="SAM" id="MobiDB-lite"/>
    </source>
</evidence>
<reference evidence="8 9" key="1">
    <citation type="submission" date="2011-12" db="EMBL/GenBank/DDBJ databases">
        <title>The complete genome of Niastella koreensis GR20-10.</title>
        <authorList>
            <consortium name="US DOE Joint Genome Institute (JGI-PGF)"/>
            <person name="Lucas S."/>
            <person name="Han J."/>
            <person name="Lapidus A."/>
            <person name="Bruce D."/>
            <person name="Goodwin L."/>
            <person name="Pitluck S."/>
            <person name="Peters L."/>
            <person name="Kyrpides N."/>
            <person name="Mavromatis K."/>
            <person name="Ivanova N."/>
            <person name="Mikhailova N."/>
            <person name="Davenport K."/>
            <person name="Saunders E."/>
            <person name="Detter J.C."/>
            <person name="Tapia R."/>
            <person name="Han C."/>
            <person name="Land M."/>
            <person name="Hauser L."/>
            <person name="Markowitz V."/>
            <person name="Cheng J.-F."/>
            <person name="Hugenholtz P."/>
            <person name="Woyke T."/>
            <person name="Wu D."/>
            <person name="Tindall B."/>
            <person name="Pomrenke H."/>
            <person name="Brambilla E."/>
            <person name="Klenk H.-P."/>
            <person name="Eisen J.A."/>
        </authorList>
    </citation>
    <scope>NUCLEOTIDE SEQUENCE [LARGE SCALE GENOMIC DNA]</scope>
    <source>
        <strain evidence="9">DSM 17620 / KACC 11465 / NBRC 106392 / GR20-10</strain>
    </source>
</reference>
<dbReference type="STRING" id="700598.Niako_3741"/>
<feature type="compositionally biased region" description="Basic and acidic residues" evidence="5">
    <location>
        <begin position="49"/>
        <end position="69"/>
    </location>
</feature>
<evidence type="ECO:0000256" key="2">
    <source>
        <dbReference type="ARBA" id="ARBA00022692"/>
    </source>
</evidence>
<dbReference type="KEGG" id="nko:Niako_3741"/>
<evidence type="ECO:0000256" key="4">
    <source>
        <dbReference type="ARBA" id="ARBA00023136"/>
    </source>
</evidence>
<dbReference type="HOGENOM" id="CLU_1453014_0_0_10"/>
<dbReference type="AlphaFoldDB" id="G8TRB5"/>
<evidence type="ECO:0000313" key="9">
    <source>
        <dbReference type="Proteomes" id="UP000005438"/>
    </source>
</evidence>
<dbReference type="eggNOG" id="COG2149">
    <property type="taxonomic scope" value="Bacteria"/>
</dbReference>
<accession>G8TRB5</accession>
<name>G8TRB5_NIAKG</name>
<evidence type="ECO:0000256" key="3">
    <source>
        <dbReference type="ARBA" id="ARBA00022989"/>
    </source>
</evidence>
<dbReference type="GO" id="GO:0012505">
    <property type="term" value="C:endomembrane system"/>
    <property type="evidence" value="ECO:0007669"/>
    <property type="project" value="UniProtKB-SubCell"/>
</dbReference>
<proteinExistence type="predicted"/>
<dbReference type="Proteomes" id="UP000005438">
    <property type="component" value="Chromosome"/>
</dbReference>
<evidence type="ECO:0000256" key="6">
    <source>
        <dbReference type="SAM" id="Phobius"/>
    </source>
</evidence>
<evidence type="ECO:0000256" key="1">
    <source>
        <dbReference type="ARBA" id="ARBA00004127"/>
    </source>
</evidence>
<dbReference type="Pfam" id="PF02656">
    <property type="entry name" value="DUF202"/>
    <property type="match status" value="1"/>
</dbReference>
<dbReference type="InterPro" id="IPR003807">
    <property type="entry name" value="DUF202"/>
</dbReference>
<dbReference type="OrthoDB" id="582337at2"/>
<feature type="region of interest" description="Disordered" evidence="5">
    <location>
        <begin position="1"/>
        <end position="69"/>
    </location>
</feature>
<feature type="compositionally biased region" description="Basic and acidic residues" evidence="5">
    <location>
        <begin position="16"/>
        <end position="38"/>
    </location>
</feature>
<gene>
    <name evidence="8" type="ordered locus">Niako_3741</name>
</gene>
<dbReference type="EMBL" id="CP003178">
    <property type="protein sequence ID" value="AEW00037.1"/>
    <property type="molecule type" value="Genomic_DNA"/>
</dbReference>
<keyword evidence="4 6" id="KW-0472">Membrane</keyword>
<feature type="transmembrane region" description="Helical" evidence="6">
    <location>
        <begin position="125"/>
        <end position="143"/>
    </location>
</feature>
<comment type="subcellular location">
    <subcellularLocation>
        <location evidence="1">Endomembrane system</location>
        <topology evidence="1">Multi-pass membrane protein</topology>
    </subcellularLocation>
</comment>
<feature type="domain" description="DUF202" evidence="7">
    <location>
        <begin position="78"/>
        <end position="145"/>
    </location>
</feature>
<keyword evidence="2 6" id="KW-0812">Transmembrane</keyword>
<sequence>MEEDQNRKNSNAGNLENDKVTDIQQEIEKKVAEDEAKGGEALSSNLSADRTHMSEHRTRMSEHRTELSDTRTDLSFQRTALSYERTLMSWIRTAISLISFGFTIYKFFEEFNKGNPSGHLFSPRRVGMIMMLFGFIGLLFAQIQHDIAYKRLKAEYPQIQRSLSSVLSVLILLFGLILFLAALYRQ</sequence>
<evidence type="ECO:0000313" key="8">
    <source>
        <dbReference type="EMBL" id="AEW00037.1"/>
    </source>
</evidence>
<dbReference type="RefSeq" id="WP_014219950.1">
    <property type="nucleotide sequence ID" value="NC_016609.1"/>
</dbReference>